<evidence type="ECO:0000313" key="2">
    <source>
        <dbReference type="Proteomes" id="UP000095713"/>
    </source>
</evidence>
<protein>
    <submittedName>
        <fullName evidence="1">Uncharacterized protein</fullName>
    </submittedName>
</protein>
<keyword evidence="2" id="KW-1185">Reference proteome</keyword>
<accession>A0A1E5SJQ0</accession>
<proteinExistence type="predicted"/>
<dbReference type="RefSeq" id="WP_069832033.1">
    <property type="nucleotide sequence ID" value="NZ_MDJD01000054.1"/>
</dbReference>
<name>A0A1E5SJQ0_9FLAO</name>
<evidence type="ECO:0000313" key="1">
    <source>
        <dbReference type="EMBL" id="OEJ99357.1"/>
    </source>
</evidence>
<sequence>MENKVIIVNDKNSLIENTTLNKRYESLSGKFEWNLVIIGNSNGYDFRFEFRKILDEIHSIEEMCNTSYNFNIEYPYQNFLSLGKHRYFVKQLNMVFSEKNEHNIKLNLNASLENNNDWGMTPIEINLKDLIINLKT</sequence>
<dbReference type="Proteomes" id="UP000095713">
    <property type="component" value="Unassembled WGS sequence"/>
</dbReference>
<dbReference type="AlphaFoldDB" id="A0A1E5SJQ0"/>
<reference evidence="1 2" key="1">
    <citation type="submission" date="2016-05" db="EMBL/GenBank/DDBJ databases">
        <title>Draft Genome Sequence of Algibacter sp. Strain SK-16 Isolated from the Surface Water of Aburatsubo Inlet.</title>
        <authorList>
            <person name="Wong S.-K."/>
            <person name="Yoshizawa S."/>
            <person name="Nakajima Y."/>
            <person name="Ogura Y."/>
            <person name="Tetsuya H."/>
            <person name="Hamasaki K."/>
        </authorList>
    </citation>
    <scope>NUCLEOTIDE SEQUENCE [LARGE SCALE GENOMIC DNA]</scope>
    <source>
        <strain evidence="1 2">SK-16</strain>
    </source>
</reference>
<organism evidence="1 2">
    <name type="scientific">Flavivirga aquatica</name>
    <dbReference type="NCBI Taxonomy" id="1849968"/>
    <lineage>
        <taxon>Bacteria</taxon>
        <taxon>Pseudomonadati</taxon>
        <taxon>Bacteroidota</taxon>
        <taxon>Flavobacteriia</taxon>
        <taxon>Flavobacteriales</taxon>
        <taxon>Flavobacteriaceae</taxon>
        <taxon>Flavivirga</taxon>
    </lineage>
</organism>
<dbReference type="STRING" id="1849968.A8C32_09355"/>
<dbReference type="EMBL" id="MDJD01000054">
    <property type="protein sequence ID" value="OEJ99357.1"/>
    <property type="molecule type" value="Genomic_DNA"/>
</dbReference>
<comment type="caution">
    <text evidence="1">The sequence shown here is derived from an EMBL/GenBank/DDBJ whole genome shotgun (WGS) entry which is preliminary data.</text>
</comment>
<gene>
    <name evidence="1" type="ORF">A8C32_09355</name>
</gene>